<dbReference type="InterPro" id="IPR001647">
    <property type="entry name" value="HTH_TetR"/>
</dbReference>
<dbReference type="Proteomes" id="UP000287224">
    <property type="component" value="Unassembled WGS sequence"/>
</dbReference>
<dbReference type="Pfam" id="PF00440">
    <property type="entry name" value="TetR_N"/>
    <property type="match status" value="1"/>
</dbReference>
<evidence type="ECO:0000259" key="5">
    <source>
        <dbReference type="PROSITE" id="PS50977"/>
    </source>
</evidence>
<sequence length="176" mass="20568">MLQTREDWIHAGLQALTASGVEGVKVETLAKELHISKGSFYHYWPDRATFLEALLADWEERGTRGVIDALEKIASPHERLQRLFEISFSSEKRLEAAIHHWANVDAAVAFRLSRVEEMRKAYITKLLCDMGRPFTQAREVARIYYLVYLGWVDWSQRNEYPPDELTDLYRSLLTYF</sequence>
<accession>A0A401ZT31</accession>
<keyword evidence="7" id="KW-1185">Reference proteome</keyword>
<dbReference type="PANTHER" id="PTHR30055">
    <property type="entry name" value="HTH-TYPE TRANSCRIPTIONAL REGULATOR RUTR"/>
    <property type="match status" value="1"/>
</dbReference>
<protein>
    <recommendedName>
        <fullName evidence="5">HTH tetR-type domain-containing protein</fullName>
    </recommendedName>
</protein>
<evidence type="ECO:0000256" key="1">
    <source>
        <dbReference type="ARBA" id="ARBA00023015"/>
    </source>
</evidence>
<name>A0A401ZT31_9CHLR</name>
<evidence type="ECO:0000256" key="2">
    <source>
        <dbReference type="ARBA" id="ARBA00023125"/>
    </source>
</evidence>
<dbReference type="OrthoDB" id="9812484at2"/>
<dbReference type="RefSeq" id="WP_126603022.1">
    <property type="nucleotide sequence ID" value="NZ_BIFQ01000002.1"/>
</dbReference>
<evidence type="ECO:0000313" key="7">
    <source>
        <dbReference type="Proteomes" id="UP000287224"/>
    </source>
</evidence>
<feature type="DNA-binding region" description="H-T-H motif" evidence="4">
    <location>
        <begin position="25"/>
        <end position="44"/>
    </location>
</feature>
<keyword evidence="1" id="KW-0805">Transcription regulation</keyword>
<dbReference type="Gene3D" id="1.10.357.10">
    <property type="entry name" value="Tetracycline Repressor, domain 2"/>
    <property type="match status" value="1"/>
</dbReference>
<evidence type="ECO:0000256" key="4">
    <source>
        <dbReference type="PROSITE-ProRule" id="PRU00335"/>
    </source>
</evidence>
<reference evidence="7" key="1">
    <citation type="submission" date="2018-12" db="EMBL/GenBank/DDBJ databases">
        <title>Tengunoibacter tsumagoiensis gen. nov., sp. nov., Dictyobacter kobayashii sp. nov., D. alpinus sp. nov., and D. joshuensis sp. nov. and description of Dictyobacteraceae fam. nov. within the order Ktedonobacterales isolated from Tengu-no-mugimeshi.</title>
        <authorList>
            <person name="Wang C.M."/>
            <person name="Zheng Y."/>
            <person name="Sakai Y."/>
            <person name="Toyoda A."/>
            <person name="Minakuchi Y."/>
            <person name="Abe K."/>
            <person name="Yokota A."/>
            <person name="Yabe S."/>
        </authorList>
    </citation>
    <scope>NUCLEOTIDE SEQUENCE [LARGE SCALE GENOMIC DNA]</scope>
    <source>
        <strain evidence="7">S-27</strain>
    </source>
</reference>
<dbReference type="GO" id="GO:0003700">
    <property type="term" value="F:DNA-binding transcription factor activity"/>
    <property type="evidence" value="ECO:0007669"/>
    <property type="project" value="TreeGrafter"/>
</dbReference>
<comment type="caution">
    <text evidence="6">The sequence shown here is derived from an EMBL/GenBank/DDBJ whole genome shotgun (WGS) entry which is preliminary data.</text>
</comment>
<evidence type="ECO:0000256" key="3">
    <source>
        <dbReference type="ARBA" id="ARBA00023163"/>
    </source>
</evidence>
<dbReference type="InterPro" id="IPR009057">
    <property type="entry name" value="Homeodomain-like_sf"/>
</dbReference>
<organism evidence="6 7">
    <name type="scientific">Dictyobacter aurantiacus</name>
    <dbReference type="NCBI Taxonomy" id="1936993"/>
    <lineage>
        <taxon>Bacteria</taxon>
        <taxon>Bacillati</taxon>
        <taxon>Chloroflexota</taxon>
        <taxon>Ktedonobacteria</taxon>
        <taxon>Ktedonobacterales</taxon>
        <taxon>Dictyobacteraceae</taxon>
        <taxon>Dictyobacter</taxon>
    </lineage>
</organism>
<feature type="domain" description="HTH tetR-type" evidence="5">
    <location>
        <begin position="2"/>
        <end position="62"/>
    </location>
</feature>
<dbReference type="InterPro" id="IPR050109">
    <property type="entry name" value="HTH-type_TetR-like_transc_reg"/>
</dbReference>
<keyword evidence="2 4" id="KW-0238">DNA-binding</keyword>
<dbReference type="PROSITE" id="PS50977">
    <property type="entry name" value="HTH_TETR_2"/>
    <property type="match status" value="1"/>
</dbReference>
<dbReference type="GO" id="GO:0000976">
    <property type="term" value="F:transcription cis-regulatory region binding"/>
    <property type="evidence" value="ECO:0007669"/>
    <property type="project" value="TreeGrafter"/>
</dbReference>
<keyword evidence="3" id="KW-0804">Transcription</keyword>
<proteinExistence type="predicted"/>
<dbReference type="SUPFAM" id="SSF46689">
    <property type="entry name" value="Homeodomain-like"/>
    <property type="match status" value="1"/>
</dbReference>
<dbReference type="EMBL" id="BIFQ01000002">
    <property type="protein sequence ID" value="GCE10049.1"/>
    <property type="molecule type" value="Genomic_DNA"/>
</dbReference>
<dbReference type="PANTHER" id="PTHR30055:SF234">
    <property type="entry name" value="HTH-TYPE TRANSCRIPTIONAL REGULATOR BETI"/>
    <property type="match status" value="1"/>
</dbReference>
<gene>
    <name evidence="6" type="ORF">KDAU_73780</name>
</gene>
<evidence type="ECO:0000313" key="6">
    <source>
        <dbReference type="EMBL" id="GCE10049.1"/>
    </source>
</evidence>
<dbReference type="AlphaFoldDB" id="A0A401ZT31"/>